<dbReference type="EMBL" id="JAMZFW010000031">
    <property type="protein sequence ID" value="MCP1103543.1"/>
    <property type="molecule type" value="Genomic_DNA"/>
</dbReference>
<evidence type="ECO:0000313" key="3">
    <source>
        <dbReference type="Proteomes" id="UP001523566"/>
    </source>
</evidence>
<dbReference type="PANTHER" id="PTHR37299:SF4">
    <property type="entry name" value="TRANSCRIPTIONAL REGULATOR"/>
    <property type="match status" value="1"/>
</dbReference>
<dbReference type="Pfam" id="PF04397">
    <property type="entry name" value="LytTR"/>
    <property type="match status" value="1"/>
</dbReference>
<protein>
    <submittedName>
        <fullName evidence="2">LytTR family transcriptional regulator</fullName>
    </submittedName>
</protein>
<keyword evidence="3" id="KW-1185">Reference proteome</keyword>
<dbReference type="PANTHER" id="PTHR37299">
    <property type="entry name" value="TRANSCRIPTIONAL REGULATOR-RELATED"/>
    <property type="match status" value="1"/>
</dbReference>
<name>A0ABT1ECH1_9FIRM</name>
<gene>
    <name evidence="2" type="ORF">NK125_14160</name>
</gene>
<evidence type="ECO:0000313" key="2">
    <source>
        <dbReference type="EMBL" id="MCP1103543.1"/>
    </source>
</evidence>
<sequence length="151" mass="17782">MKIRIDIDETRTEEEIIIRGKSFDEKLMRMQKMIANLYEKDEKIVLYKGDTTYYIPVGDILFFETEGASIYAHTIAEVYHTKYRLYELEGLLSGDFMRVSKATILNLAKVYSVTKTLTSSGTAEFKGTHKQTYISRYYFKALQQRLEEMRR</sequence>
<evidence type="ECO:0000259" key="1">
    <source>
        <dbReference type="PROSITE" id="PS50930"/>
    </source>
</evidence>
<reference evidence="2 3" key="1">
    <citation type="journal article" date="2022" name="Genome Biol. Evol.">
        <title>Host diet, physiology and behaviors set the stage for Lachnospiraceae cladogenesis.</title>
        <authorList>
            <person name="Vera-Ponce De Leon A."/>
            <person name="Schneider M."/>
            <person name="Jahnes B.C."/>
            <person name="Sadowski V."/>
            <person name="Camuy-Velez L.A."/>
            <person name="Duan J."/>
            <person name="Sabree Z.L."/>
        </authorList>
    </citation>
    <scope>NUCLEOTIDE SEQUENCE [LARGE SCALE GENOMIC DNA]</scope>
    <source>
        <strain evidence="2 3">PAL113</strain>
    </source>
</reference>
<organism evidence="2 3">
    <name type="scientific">Aequitasia blattaphilus</name>
    <dbReference type="NCBI Taxonomy" id="2949332"/>
    <lineage>
        <taxon>Bacteria</taxon>
        <taxon>Bacillati</taxon>
        <taxon>Bacillota</taxon>
        <taxon>Clostridia</taxon>
        <taxon>Lachnospirales</taxon>
        <taxon>Lachnospiraceae</taxon>
        <taxon>Aequitasia</taxon>
    </lineage>
</organism>
<dbReference type="RefSeq" id="WP_262067316.1">
    <property type="nucleotide sequence ID" value="NZ_JAMXOD010000031.1"/>
</dbReference>
<dbReference type="Proteomes" id="UP001523566">
    <property type="component" value="Unassembled WGS sequence"/>
</dbReference>
<dbReference type="InterPro" id="IPR046947">
    <property type="entry name" value="LytR-like"/>
</dbReference>
<dbReference type="SMART" id="SM00850">
    <property type="entry name" value="LytTR"/>
    <property type="match status" value="1"/>
</dbReference>
<dbReference type="InterPro" id="IPR007492">
    <property type="entry name" value="LytTR_DNA-bd_dom"/>
</dbReference>
<feature type="domain" description="HTH LytTR-type" evidence="1">
    <location>
        <begin position="44"/>
        <end position="148"/>
    </location>
</feature>
<dbReference type="PROSITE" id="PS50930">
    <property type="entry name" value="HTH_LYTTR"/>
    <property type="match status" value="1"/>
</dbReference>
<dbReference type="Gene3D" id="2.40.50.1020">
    <property type="entry name" value="LytTr DNA-binding domain"/>
    <property type="match status" value="1"/>
</dbReference>
<accession>A0ABT1ECH1</accession>
<proteinExistence type="predicted"/>
<comment type="caution">
    <text evidence="2">The sequence shown here is derived from an EMBL/GenBank/DDBJ whole genome shotgun (WGS) entry which is preliminary data.</text>
</comment>